<reference evidence="2" key="1">
    <citation type="submission" date="2022-11" db="UniProtKB">
        <authorList>
            <consortium name="WormBaseParasite"/>
        </authorList>
    </citation>
    <scope>IDENTIFICATION</scope>
</reference>
<sequence length="86" mass="9436">MKVIVFIVCCAVLIGLVKAESKLLCVNGVCPSGYTCNCNTDICEPVKPCTDASSNCVNWVKNGFCHNTFYTPEQRKKYCAKSCNLC</sequence>
<accession>A0AC35GIB8</accession>
<organism evidence="1 2">
    <name type="scientific">Panagrolaimus sp. PS1159</name>
    <dbReference type="NCBI Taxonomy" id="55785"/>
    <lineage>
        <taxon>Eukaryota</taxon>
        <taxon>Metazoa</taxon>
        <taxon>Ecdysozoa</taxon>
        <taxon>Nematoda</taxon>
        <taxon>Chromadorea</taxon>
        <taxon>Rhabditida</taxon>
        <taxon>Tylenchina</taxon>
        <taxon>Panagrolaimomorpha</taxon>
        <taxon>Panagrolaimoidea</taxon>
        <taxon>Panagrolaimidae</taxon>
        <taxon>Panagrolaimus</taxon>
    </lineage>
</organism>
<protein>
    <submittedName>
        <fullName evidence="2">ShKT domain-containing protein</fullName>
    </submittedName>
</protein>
<dbReference type="Proteomes" id="UP000887580">
    <property type="component" value="Unplaced"/>
</dbReference>
<dbReference type="WBParaSite" id="PS1159_v2.g559.t1">
    <property type="protein sequence ID" value="PS1159_v2.g559.t1"/>
    <property type="gene ID" value="PS1159_v2.g559"/>
</dbReference>
<evidence type="ECO:0000313" key="1">
    <source>
        <dbReference type="Proteomes" id="UP000887580"/>
    </source>
</evidence>
<proteinExistence type="predicted"/>
<name>A0AC35GIB8_9BILA</name>
<evidence type="ECO:0000313" key="2">
    <source>
        <dbReference type="WBParaSite" id="PS1159_v2.g559.t1"/>
    </source>
</evidence>